<keyword evidence="5" id="KW-0560">Oxidoreductase</keyword>
<dbReference type="InterPro" id="IPR011707">
    <property type="entry name" value="Cu-oxidase-like_N"/>
</dbReference>
<dbReference type="SUPFAM" id="SSF49503">
    <property type="entry name" value="Cupredoxins"/>
    <property type="match status" value="3"/>
</dbReference>
<dbReference type="PANTHER" id="PTHR11709:SF488">
    <property type="entry name" value="LACCASE-RELATED"/>
    <property type="match status" value="1"/>
</dbReference>
<comment type="similarity">
    <text evidence="1">Belongs to the multicopper oxidase family.</text>
</comment>
<evidence type="ECO:0000256" key="10">
    <source>
        <dbReference type="SAM" id="SignalP"/>
    </source>
</evidence>
<dbReference type="PANTHER" id="PTHR11709">
    <property type="entry name" value="MULTI-COPPER OXIDASE"/>
    <property type="match status" value="1"/>
</dbReference>
<evidence type="ECO:0000256" key="9">
    <source>
        <dbReference type="SAM" id="Phobius"/>
    </source>
</evidence>
<evidence type="ECO:0000313" key="15">
    <source>
        <dbReference type="Proteomes" id="UP001163105"/>
    </source>
</evidence>
<evidence type="ECO:0000256" key="5">
    <source>
        <dbReference type="ARBA" id="ARBA00023002"/>
    </source>
</evidence>
<dbReference type="GO" id="GO:0005507">
    <property type="term" value="F:copper ion binding"/>
    <property type="evidence" value="ECO:0007669"/>
    <property type="project" value="InterPro"/>
</dbReference>
<accession>A0AB34G7Z5</accession>
<protein>
    <submittedName>
        <fullName evidence="14">MICOS complex subunit mic19</fullName>
    </submittedName>
</protein>
<organism evidence="14 15">
    <name type="scientific">Purpureocillium lavendulum</name>
    <dbReference type="NCBI Taxonomy" id="1247861"/>
    <lineage>
        <taxon>Eukaryota</taxon>
        <taxon>Fungi</taxon>
        <taxon>Dikarya</taxon>
        <taxon>Ascomycota</taxon>
        <taxon>Pezizomycotina</taxon>
        <taxon>Sordariomycetes</taxon>
        <taxon>Hypocreomycetidae</taxon>
        <taxon>Hypocreales</taxon>
        <taxon>Ophiocordycipitaceae</taxon>
        <taxon>Purpureocillium</taxon>
    </lineage>
</organism>
<evidence type="ECO:0000313" key="14">
    <source>
        <dbReference type="EMBL" id="KAJ6446856.1"/>
    </source>
</evidence>
<keyword evidence="3 10" id="KW-0732">Signal</keyword>
<evidence type="ECO:0000256" key="4">
    <source>
        <dbReference type="ARBA" id="ARBA00022737"/>
    </source>
</evidence>
<dbReference type="InterPro" id="IPR011706">
    <property type="entry name" value="Cu-oxidase_C"/>
</dbReference>
<dbReference type="InterPro" id="IPR033138">
    <property type="entry name" value="Cu_oxidase_CS"/>
</dbReference>
<gene>
    <name evidence="14" type="ORF">O9K51_01629</name>
</gene>
<dbReference type="InterPro" id="IPR045087">
    <property type="entry name" value="Cu-oxidase_fam"/>
</dbReference>
<feature type="domain" description="Plastocyanin-like" evidence="13">
    <location>
        <begin position="133"/>
        <end position="180"/>
    </location>
</feature>
<keyword evidence="9" id="KW-0812">Transmembrane</keyword>
<evidence type="ECO:0000259" key="13">
    <source>
        <dbReference type="Pfam" id="PF07732"/>
    </source>
</evidence>
<dbReference type="AlphaFoldDB" id="A0AB34G7Z5"/>
<sequence>MTESLRSPKRWLLAALVHAVVARAALRQFNFTIHSEVRSPGKYGLALTLTLPSYDGYEREVFLINGQQPGPAIDVDEGDTVEVFVKNDLKVETALHWHGLLQRGTPQMDGVPGVTQVYAILSFGQVTGTHLTSPQDPIPPGGNFTYRFSTTSEYGFYWYHSHFRAYYNDAIRGPLLVRPAASRTRPFGQAAATDDNDDDFDAAERAALLEAEADPVNVMLNDWTHETSDVVFERYLRTGAFPSCVDSILANGRGRVECLPRSVLEANLGPAGGSTATQDNQDGVHPELEVLQRVTTTTMLPRGAGASLLSKREMHDMDMNKDTSATMPTQSTMPTSPSTPPMNMLSPRGCTLPMMFKPGFDITSLPAETCTNTSSSLLTIPANTTRGWLALNLVNSGAVSALRVSLDGHSMMVYAADGLYVQPQQVQVLHMELGQRYSVMVKLDQEPGSYNLRYATYPSGDMQQVLQGRSVVVYDKKNSTGDGAVDNAMNWMQLNGSAVHGATVLDAAGLGPFESNVAPPSGPAGTTLSFEVNQTDITTWALNSEPFQEPDTAIINRERSSGWTANTTYHLPLNTTVDIILHVSNRSMDQMGHPLHLHGHKFWVLGSGSGPFPYGSVTEAPADAINLVDPPYRDTAALPPQGWLALRYVTDNPGAWIFHCHLQWHVVSGMAVVLVEGLGETPSTTSTNDTPTTPATSEATHDMAGSVKRVILLATGFITMFWANPMAVVTFLL</sequence>
<dbReference type="Proteomes" id="UP001163105">
    <property type="component" value="Unassembled WGS sequence"/>
</dbReference>
<dbReference type="EMBL" id="JAQHRD010000001">
    <property type="protein sequence ID" value="KAJ6446856.1"/>
    <property type="molecule type" value="Genomic_DNA"/>
</dbReference>
<dbReference type="InterPro" id="IPR008972">
    <property type="entry name" value="Cupredoxin"/>
</dbReference>
<evidence type="ECO:0000256" key="8">
    <source>
        <dbReference type="SAM" id="MobiDB-lite"/>
    </source>
</evidence>
<dbReference type="GO" id="GO:0016491">
    <property type="term" value="F:oxidoreductase activity"/>
    <property type="evidence" value="ECO:0007669"/>
    <property type="project" value="UniProtKB-KW"/>
</dbReference>
<keyword evidence="15" id="KW-1185">Reference proteome</keyword>
<feature type="domain" description="Plastocyanin-like" evidence="11">
    <location>
        <begin position="391"/>
        <end position="467"/>
    </location>
</feature>
<feature type="compositionally biased region" description="Low complexity" evidence="8">
    <location>
        <begin position="323"/>
        <end position="342"/>
    </location>
</feature>
<keyword evidence="9" id="KW-1133">Transmembrane helix</keyword>
<feature type="domain" description="Plastocyanin-like" evidence="12">
    <location>
        <begin position="562"/>
        <end position="677"/>
    </location>
</feature>
<feature type="region of interest" description="Disordered" evidence="8">
    <location>
        <begin position="322"/>
        <end position="342"/>
    </location>
</feature>
<feature type="chain" id="PRO_5044227789" evidence="10">
    <location>
        <begin position="28"/>
        <end position="733"/>
    </location>
</feature>
<dbReference type="Gene3D" id="2.60.40.420">
    <property type="entry name" value="Cupredoxins - blue copper proteins"/>
    <property type="match status" value="3"/>
</dbReference>
<feature type="transmembrane region" description="Helical" evidence="9">
    <location>
        <begin position="710"/>
        <end position="732"/>
    </location>
</feature>
<evidence type="ECO:0000256" key="1">
    <source>
        <dbReference type="ARBA" id="ARBA00010609"/>
    </source>
</evidence>
<dbReference type="Pfam" id="PF07732">
    <property type="entry name" value="Cu-oxidase_3"/>
    <property type="match status" value="2"/>
</dbReference>
<dbReference type="InterPro" id="IPR001117">
    <property type="entry name" value="Cu-oxidase_2nd"/>
</dbReference>
<dbReference type="PROSITE" id="PS00079">
    <property type="entry name" value="MULTICOPPER_OXIDASE1"/>
    <property type="match status" value="1"/>
</dbReference>
<evidence type="ECO:0000256" key="6">
    <source>
        <dbReference type="ARBA" id="ARBA00023008"/>
    </source>
</evidence>
<dbReference type="Pfam" id="PF00394">
    <property type="entry name" value="Cu-oxidase"/>
    <property type="match status" value="1"/>
</dbReference>
<evidence type="ECO:0000256" key="7">
    <source>
        <dbReference type="ARBA" id="ARBA00023180"/>
    </source>
</evidence>
<feature type="domain" description="Plastocyanin-like" evidence="13">
    <location>
        <begin position="54"/>
        <end position="117"/>
    </location>
</feature>
<keyword evidence="7" id="KW-0325">Glycoprotein</keyword>
<evidence type="ECO:0000259" key="12">
    <source>
        <dbReference type="Pfam" id="PF07731"/>
    </source>
</evidence>
<proteinExistence type="inferred from homology"/>
<keyword evidence="9" id="KW-0472">Membrane</keyword>
<name>A0AB34G7Z5_9HYPO</name>
<dbReference type="CDD" id="cd13850">
    <property type="entry name" value="CuRO_1_Abr2_like"/>
    <property type="match status" value="1"/>
</dbReference>
<evidence type="ECO:0000256" key="3">
    <source>
        <dbReference type="ARBA" id="ARBA00022729"/>
    </source>
</evidence>
<feature type="region of interest" description="Disordered" evidence="8">
    <location>
        <begin position="680"/>
        <end position="700"/>
    </location>
</feature>
<keyword evidence="2" id="KW-0479">Metal-binding</keyword>
<keyword evidence="4" id="KW-0677">Repeat</keyword>
<keyword evidence="6" id="KW-0186">Copper</keyword>
<dbReference type="PROSITE" id="PS00080">
    <property type="entry name" value="MULTICOPPER_OXIDASE2"/>
    <property type="match status" value="1"/>
</dbReference>
<feature type="compositionally biased region" description="Low complexity" evidence="8">
    <location>
        <begin position="681"/>
        <end position="697"/>
    </location>
</feature>
<dbReference type="Pfam" id="PF07731">
    <property type="entry name" value="Cu-oxidase_2"/>
    <property type="match status" value="1"/>
</dbReference>
<dbReference type="InterPro" id="IPR002355">
    <property type="entry name" value="Cu_oxidase_Cu_BS"/>
</dbReference>
<feature type="signal peptide" evidence="10">
    <location>
        <begin position="1"/>
        <end position="27"/>
    </location>
</feature>
<evidence type="ECO:0000259" key="11">
    <source>
        <dbReference type="Pfam" id="PF00394"/>
    </source>
</evidence>
<reference evidence="14" key="1">
    <citation type="submission" date="2023-01" db="EMBL/GenBank/DDBJ databases">
        <title>The growth and conidiation of Purpureocillium lavendulum are regulated by nitrogen source and histone H3K14 acetylation.</title>
        <authorList>
            <person name="Tang P."/>
            <person name="Han J."/>
            <person name="Zhang C."/>
            <person name="Tang P."/>
            <person name="Qi F."/>
            <person name="Zhang K."/>
            <person name="Liang L."/>
        </authorList>
    </citation>
    <scope>NUCLEOTIDE SEQUENCE</scope>
    <source>
        <strain evidence="14">YMF1.00683</strain>
    </source>
</reference>
<comment type="caution">
    <text evidence="14">The sequence shown here is derived from an EMBL/GenBank/DDBJ whole genome shotgun (WGS) entry which is preliminary data.</text>
</comment>
<evidence type="ECO:0000256" key="2">
    <source>
        <dbReference type="ARBA" id="ARBA00022723"/>
    </source>
</evidence>